<sequence>MTAVSWYSAPGTQTPPSPSPRCGMAANAPPQAAPAFAAPNNAHPGAQPKPNVFSATIPFASEADARAVVNAVAVDAELRTEQVSRELTVDGHKVVIKFEATEARLLRAATGTLLELLSLAAATLERFRP</sequence>
<dbReference type="InterPro" id="IPR015419">
    <property type="entry name" value="CTAG/Pcc1"/>
</dbReference>
<organism evidence="8 9">
    <name type="scientific">Ostreobium quekettii</name>
    <dbReference type="NCBI Taxonomy" id="121088"/>
    <lineage>
        <taxon>Eukaryota</taxon>
        <taxon>Viridiplantae</taxon>
        <taxon>Chlorophyta</taxon>
        <taxon>core chlorophytes</taxon>
        <taxon>Ulvophyceae</taxon>
        <taxon>TCBD clade</taxon>
        <taxon>Bryopsidales</taxon>
        <taxon>Ostreobineae</taxon>
        <taxon>Ostreobiaceae</taxon>
        <taxon>Ostreobium</taxon>
    </lineage>
</organism>
<dbReference type="GO" id="GO:0070525">
    <property type="term" value="P:tRNA threonylcarbamoyladenosine metabolic process"/>
    <property type="evidence" value="ECO:0007669"/>
    <property type="project" value="TreeGrafter"/>
</dbReference>
<dbReference type="GO" id="GO:0005737">
    <property type="term" value="C:cytoplasm"/>
    <property type="evidence" value="ECO:0007669"/>
    <property type="project" value="UniProtKB-SubCell"/>
</dbReference>
<dbReference type="PANTHER" id="PTHR31283">
    <property type="entry name" value="EKC/KEOPS COMPLEX SUBUNIT PCC1 FAMILY MEMBER"/>
    <property type="match status" value="1"/>
</dbReference>
<dbReference type="Proteomes" id="UP000708148">
    <property type="component" value="Unassembled WGS sequence"/>
</dbReference>
<evidence type="ECO:0000256" key="5">
    <source>
        <dbReference type="ARBA" id="ARBA00022694"/>
    </source>
</evidence>
<protein>
    <submittedName>
        <fullName evidence="8">Uncharacterized protein</fullName>
    </submittedName>
</protein>
<dbReference type="FunFam" id="3.30.310.50:FF:000005">
    <property type="entry name" value="L antigen family member 3"/>
    <property type="match status" value="1"/>
</dbReference>
<proteinExistence type="inferred from homology"/>
<evidence type="ECO:0000256" key="7">
    <source>
        <dbReference type="SAM" id="MobiDB-lite"/>
    </source>
</evidence>
<dbReference type="AlphaFoldDB" id="A0A8S1J532"/>
<feature type="region of interest" description="Disordered" evidence="7">
    <location>
        <begin position="1"/>
        <end position="50"/>
    </location>
</feature>
<dbReference type="EMBL" id="CAJHUC010001489">
    <property type="protein sequence ID" value="CAD7701300.1"/>
    <property type="molecule type" value="Genomic_DNA"/>
</dbReference>
<dbReference type="GO" id="GO:0005634">
    <property type="term" value="C:nucleus"/>
    <property type="evidence" value="ECO:0007669"/>
    <property type="project" value="UniProtKB-SubCell"/>
</dbReference>
<dbReference type="Pfam" id="PF09341">
    <property type="entry name" value="Pcc1"/>
    <property type="match status" value="1"/>
</dbReference>
<feature type="compositionally biased region" description="Low complexity" evidence="7">
    <location>
        <begin position="25"/>
        <end position="46"/>
    </location>
</feature>
<keyword evidence="9" id="KW-1185">Reference proteome</keyword>
<dbReference type="NCBIfam" id="NF011470">
    <property type="entry name" value="PRK14887.1"/>
    <property type="match status" value="1"/>
</dbReference>
<dbReference type="GO" id="GO:0008033">
    <property type="term" value="P:tRNA processing"/>
    <property type="evidence" value="ECO:0007669"/>
    <property type="project" value="UniProtKB-KW"/>
</dbReference>
<keyword evidence="4" id="KW-0963">Cytoplasm</keyword>
<keyword evidence="5" id="KW-0819">tRNA processing</keyword>
<keyword evidence="6" id="KW-0539">Nucleus</keyword>
<evidence type="ECO:0000256" key="6">
    <source>
        <dbReference type="ARBA" id="ARBA00023242"/>
    </source>
</evidence>
<reference evidence="8" key="1">
    <citation type="submission" date="2020-12" db="EMBL/GenBank/DDBJ databases">
        <authorList>
            <person name="Iha C."/>
        </authorList>
    </citation>
    <scope>NUCLEOTIDE SEQUENCE</scope>
</reference>
<evidence type="ECO:0000256" key="2">
    <source>
        <dbReference type="ARBA" id="ARBA00004496"/>
    </source>
</evidence>
<comment type="similarity">
    <text evidence="3">Belongs to the CTAG/PCC1 family.</text>
</comment>
<dbReference type="PANTHER" id="PTHR31283:SF5">
    <property type="entry name" value="EKC_KEOPS COMPLEX SUBUNIT LAGE3"/>
    <property type="match status" value="1"/>
</dbReference>
<dbReference type="Gene3D" id="3.30.310.50">
    <property type="entry name" value="Alpha-D-phosphohexomutase, C-terminal domain"/>
    <property type="match status" value="1"/>
</dbReference>
<accession>A0A8S1J532</accession>
<evidence type="ECO:0000256" key="3">
    <source>
        <dbReference type="ARBA" id="ARBA00007073"/>
    </source>
</evidence>
<evidence type="ECO:0000256" key="4">
    <source>
        <dbReference type="ARBA" id="ARBA00022490"/>
    </source>
</evidence>
<name>A0A8S1J532_9CHLO</name>
<comment type="caution">
    <text evidence="8">The sequence shown here is derived from an EMBL/GenBank/DDBJ whole genome shotgun (WGS) entry which is preliminary data.</text>
</comment>
<comment type="subcellular location">
    <subcellularLocation>
        <location evidence="2">Cytoplasm</location>
    </subcellularLocation>
    <subcellularLocation>
        <location evidence="1">Nucleus</location>
    </subcellularLocation>
</comment>
<evidence type="ECO:0000313" key="8">
    <source>
        <dbReference type="EMBL" id="CAD7701300.1"/>
    </source>
</evidence>
<evidence type="ECO:0000313" key="9">
    <source>
        <dbReference type="Proteomes" id="UP000708148"/>
    </source>
</evidence>
<gene>
    <name evidence="8" type="ORF">OSTQU699_LOCUS6659</name>
</gene>
<evidence type="ECO:0000256" key="1">
    <source>
        <dbReference type="ARBA" id="ARBA00004123"/>
    </source>
</evidence>
<dbReference type="GO" id="GO:0000408">
    <property type="term" value="C:EKC/KEOPS complex"/>
    <property type="evidence" value="ECO:0007669"/>
    <property type="project" value="TreeGrafter"/>
</dbReference>